<dbReference type="CDD" id="cd00063">
    <property type="entry name" value="FN3"/>
    <property type="match status" value="1"/>
</dbReference>
<evidence type="ECO:0000256" key="1">
    <source>
        <dbReference type="SAM" id="SignalP"/>
    </source>
</evidence>
<dbReference type="Gene3D" id="2.60.120.260">
    <property type="entry name" value="Galactose-binding domain-like"/>
    <property type="match status" value="1"/>
</dbReference>
<dbReference type="SMART" id="SM00060">
    <property type="entry name" value="FN3"/>
    <property type="match status" value="1"/>
</dbReference>
<dbReference type="InterPro" id="IPR036116">
    <property type="entry name" value="FN3_sf"/>
</dbReference>
<evidence type="ECO:0000313" key="4">
    <source>
        <dbReference type="Proteomes" id="UP000541425"/>
    </source>
</evidence>
<dbReference type="Gene3D" id="2.60.40.10">
    <property type="entry name" value="Immunoglobulins"/>
    <property type="match status" value="1"/>
</dbReference>
<dbReference type="EMBL" id="JACICA010000004">
    <property type="protein sequence ID" value="MBB3702569.1"/>
    <property type="molecule type" value="Genomic_DNA"/>
</dbReference>
<dbReference type="Gene3D" id="3.40.630.40">
    <property type="entry name" value="Zn-dependent exopeptidases"/>
    <property type="match status" value="1"/>
</dbReference>
<accession>A0A7W5UED7</accession>
<organism evidence="3 4">
    <name type="scientific">Alloprevotella rava</name>
    <dbReference type="NCBI Taxonomy" id="671218"/>
    <lineage>
        <taxon>Bacteria</taxon>
        <taxon>Pseudomonadati</taxon>
        <taxon>Bacteroidota</taxon>
        <taxon>Bacteroidia</taxon>
        <taxon>Bacteroidales</taxon>
        <taxon>Prevotellaceae</taxon>
        <taxon>Alloprevotella</taxon>
    </lineage>
</organism>
<dbReference type="SUPFAM" id="SSF49265">
    <property type="entry name" value="Fibronectin type III"/>
    <property type="match status" value="1"/>
</dbReference>
<dbReference type="Pfam" id="PF00041">
    <property type="entry name" value="fn3"/>
    <property type="match status" value="1"/>
</dbReference>
<reference evidence="3 4" key="1">
    <citation type="submission" date="2020-08" db="EMBL/GenBank/DDBJ databases">
        <title>Genomic Encyclopedia of Type Strains, Phase IV (KMG-IV): sequencing the most valuable type-strain genomes for metagenomic binning, comparative biology and taxonomic classification.</title>
        <authorList>
            <person name="Goeker M."/>
        </authorList>
    </citation>
    <scope>NUCLEOTIDE SEQUENCE [LARGE SCALE GENOMIC DNA]</scope>
    <source>
        <strain evidence="3 4">DSM 22548</strain>
    </source>
</reference>
<protein>
    <recommendedName>
        <fullName evidence="2">Fibronectin type-III domain-containing protein</fullName>
    </recommendedName>
</protein>
<dbReference type="InterPro" id="IPR013783">
    <property type="entry name" value="Ig-like_fold"/>
</dbReference>
<name>A0A7W5UED7_9BACT</name>
<dbReference type="RefSeq" id="WP_183695775.1">
    <property type="nucleotide sequence ID" value="NZ_JACICA010000004.1"/>
</dbReference>
<comment type="caution">
    <text evidence="3">The sequence shown here is derived from an EMBL/GenBank/DDBJ whole genome shotgun (WGS) entry which is preliminary data.</text>
</comment>
<proteinExistence type="predicted"/>
<dbReference type="InterPro" id="IPR003961">
    <property type="entry name" value="FN3_dom"/>
</dbReference>
<feature type="domain" description="Fibronectin type-III" evidence="2">
    <location>
        <begin position="606"/>
        <end position="705"/>
    </location>
</feature>
<dbReference type="AlphaFoldDB" id="A0A7W5UED7"/>
<keyword evidence="1" id="KW-0732">Signal</keyword>
<dbReference type="PROSITE" id="PS50853">
    <property type="entry name" value="FN3"/>
    <property type="match status" value="1"/>
</dbReference>
<dbReference type="Pfam" id="PF25275">
    <property type="entry name" value="Golvesin_C"/>
    <property type="match status" value="1"/>
</dbReference>
<dbReference type="InterPro" id="IPR033803">
    <property type="entry name" value="CBD-like_Golvesin-Xly"/>
</dbReference>
<sequence length="977" mass="109981">MKRIFTLITLAVLSLPAFAQTEDTLLSDVIQNYFNNYRVEGYHPAQSMRADSFRVDEQQRLVCIFANEPFYSQPFTPQSVNRIYRELPRLFPQPYNTYRVVVFGRNSQQIEDLIPNIYRTAKADANRLWGEKNYNSNPWVQNTSVPYIPTKGLANRHLMIWPSHGRYFRDGSWQWQRPYLYCTTEDMFTQSFVYPYLFPMLENAGAIIYCPRERDIQQSEAIVDNDRPHLMGDYSETSSGTDHWATIATGFSTPTGLLVDSIQPFSLGTARTIAATTKKFGTASVTWTPRIPHAGRYAVYVSYSSQPNSVPDAHYTVYHKGQRTQFKVNQKMGGSTWVYLGTFDFDEGENWQSRVVLSNQSNYSGVVTADGVRFGGGFSQNERGNAGTSGLPRFLEAARYQAQWAGLPDSLYNTENGANDYNDDLRVRGNFTNWLSAGSIYNPNPTYSARRDSLHVPSQQSQKLVPLELALAIHSDAGVRKDRSIFGTLGICTTTLPSNGDTYYNSGLSRYASQDLANILVSTLTNDLSAYYDTTWTQREVWDRNYAETRMPEIPSAILEIMSHQNFSDMKFGHDPSFKFQLSRSIYKSLLRFVNYEHGIKDCIVQPLPIHQFSALLSEKDNTVQLSWQPTTDKLEPSAVPTDYIVYTSVGDGAFDNGRLTQGKTSLTLPVSPGRQYNFKVTAVNAGGQSMPSEILSVYKATEATAHLLIVNGFDRVSGPAWVERNDSLGFDLREDIGVPYLYTTAFCGRQTDFTHPEAGYNSSAELQGKTLAGNTFDYPMQHGQAIAAAHKYSFSSVSREAAYQTDWNKYDLIDYIAGLQRDVPYNLSHYKTFDEAMQRKMSAYAHHGGNLLVSGAYIGRDMQQSDERNFLKDVLRVSFAGCETYGGDSINGLNLQIPIYRDWNAEHYALQNSDVLIPASSDAFCAFSYADKQSAGVAYKGRRRAAITMGFPFTSIKGAHLRSKAMNALLTFLLRK</sequence>
<dbReference type="Proteomes" id="UP000541425">
    <property type="component" value="Unassembled WGS sequence"/>
</dbReference>
<gene>
    <name evidence="3" type="ORF">FHS60_001032</name>
</gene>
<feature type="signal peptide" evidence="1">
    <location>
        <begin position="1"/>
        <end position="19"/>
    </location>
</feature>
<dbReference type="SUPFAM" id="SSF53187">
    <property type="entry name" value="Zn-dependent exopeptidases"/>
    <property type="match status" value="1"/>
</dbReference>
<evidence type="ECO:0000313" key="3">
    <source>
        <dbReference type="EMBL" id="MBB3702569.1"/>
    </source>
</evidence>
<feature type="chain" id="PRO_5031280717" description="Fibronectin type-III domain-containing protein" evidence="1">
    <location>
        <begin position="20"/>
        <end position="977"/>
    </location>
</feature>
<evidence type="ECO:0000259" key="2">
    <source>
        <dbReference type="PROSITE" id="PS50853"/>
    </source>
</evidence>